<dbReference type="EMBL" id="UZAH01028328">
    <property type="protein sequence ID" value="VDO99389.1"/>
    <property type="molecule type" value="Genomic_DNA"/>
</dbReference>
<reference evidence="5" key="2">
    <citation type="submission" date="2019-09" db="UniProtKB">
        <authorList>
            <consortium name="WormBaseParasite"/>
        </authorList>
    </citation>
    <scope>IDENTIFICATION</scope>
</reference>
<proteinExistence type="predicted"/>
<sequence>MQRNTALITIFAVVGTVLCGPLGRSGPCGGGGSGGRPSPPFLRNVTDEARKGYFGIMHNTNETIAQQKQEIQAWGQKYGVSNQIQEFNVNATKMNAELQQNVTNLINALPTIMQQLLAINNNEDQTRIQQVETLGNLSASNPPLYSVLRFAMDQLSPRHRMGNKGGMMGGHGGCGGPGGQDNSD</sequence>
<protein>
    <submittedName>
        <fullName evidence="5">DUF148 domain-containing protein</fullName>
    </submittedName>
</protein>
<gene>
    <name evidence="3" type="ORF">HPBE_LOCUS14362</name>
</gene>
<evidence type="ECO:0000313" key="3">
    <source>
        <dbReference type="EMBL" id="VDO99389.1"/>
    </source>
</evidence>
<evidence type="ECO:0000313" key="5">
    <source>
        <dbReference type="WBParaSite" id="HPBE_0001436101-mRNA-1"/>
    </source>
</evidence>
<reference evidence="3 4" key="1">
    <citation type="submission" date="2018-11" db="EMBL/GenBank/DDBJ databases">
        <authorList>
            <consortium name="Pathogen Informatics"/>
        </authorList>
    </citation>
    <scope>NUCLEOTIDE SEQUENCE [LARGE SCALE GENOMIC DNA]</scope>
</reference>
<keyword evidence="1" id="KW-0732">Signal</keyword>
<feature type="domain" description="SXP/RAL-2 family protein Ani s 5-like cation-binding" evidence="2">
    <location>
        <begin position="48"/>
        <end position="155"/>
    </location>
</feature>
<dbReference type="PANTHER" id="PTHR21593">
    <property type="entry name" value="PRION-LIKE- Q/N-RICH -DOMAIN-BEARING PROTEIN PROTEIN"/>
    <property type="match status" value="1"/>
</dbReference>
<organism evidence="4 5">
    <name type="scientific">Heligmosomoides polygyrus</name>
    <name type="common">Parasitic roundworm</name>
    <dbReference type="NCBI Taxonomy" id="6339"/>
    <lineage>
        <taxon>Eukaryota</taxon>
        <taxon>Metazoa</taxon>
        <taxon>Ecdysozoa</taxon>
        <taxon>Nematoda</taxon>
        <taxon>Chromadorea</taxon>
        <taxon>Rhabditida</taxon>
        <taxon>Rhabditina</taxon>
        <taxon>Rhabditomorpha</taxon>
        <taxon>Strongyloidea</taxon>
        <taxon>Heligmosomidae</taxon>
        <taxon>Heligmosomoides</taxon>
    </lineage>
</organism>
<dbReference type="InterPro" id="IPR052823">
    <property type="entry name" value="SXP/RAL-2_related"/>
</dbReference>
<keyword evidence="4" id="KW-1185">Reference proteome</keyword>
<dbReference type="Proteomes" id="UP000050761">
    <property type="component" value="Unassembled WGS sequence"/>
</dbReference>
<dbReference type="WBParaSite" id="HPBE_0001436101-mRNA-1">
    <property type="protein sequence ID" value="HPBE_0001436101-mRNA-1"/>
    <property type="gene ID" value="HPBE_0001436101"/>
</dbReference>
<evidence type="ECO:0000259" key="2">
    <source>
        <dbReference type="Pfam" id="PF02520"/>
    </source>
</evidence>
<dbReference type="InterPro" id="IPR003677">
    <property type="entry name" value="ANIS5_cation-bd"/>
</dbReference>
<dbReference type="OrthoDB" id="5845888at2759"/>
<accession>A0A3P8A821</accession>
<feature type="chain" id="PRO_5044551772" evidence="1">
    <location>
        <begin position="20"/>
        <end position="184"/>
    </location>
</feature>
<evidence type="ECO:0000313" key="4">
    <source>
        <dbReference type="Proteomes" id="UP000050761"/>
    </source>
</evidence>
<evidence type="ECO:0000256" key="1">
    <source>
        <dbReference type="SAM" id="SignalP"/>
    </source>
</evidence>
<feature type="signal peptide" evidence="1">
    <location>
        <begin position="1"/>
        <end position="19"/>
    </location>
</feature>
<dbReference type="AlphaFoldDB" id="A0A183FZY7"/>
<name>A0A183FZY7_HELPZ</name>
<accession>A0A183FZY7</accession>
<dbReference type="Pfam" id="PF02520">
    <property type="entry name" value="ANIS5_cation-bd"/>
    <property type="match status" value="1"/>
</dbReference>
<dbReference type="PANTHER" id="PTHR21593:SF36">
    <property type="entry name" value="DUF148 DOMAIN-CONTAINING PROTEIN-RELATED"/>
    <property type="match status" value="1"/>
</dbReference>